<dbReference type="InterPro" id="IPR036388">
    <property type="entry name" value="WH-like_DNA-bd_sf"/>
</dbReference>
<dbReference type="InterPro" id="IPR009000">
    <property type="entry name" value="Transl_B-barrel_sf"/>
</dbReference>
<dbReference type="PRINTS" id="PR00315">
    <property type="entry name" value="ELONGATNFCT"/>
</dbReference>
<evidence type="ECO:0000256" key="1">
    <source>
        <dbReference type="ARBA" id="ARBA00004496"/>
    </source>
</evidence>
<dbReference type="GO" id="GO:0005829">
    <property type="term" value="C:cytosol"/>
    <property type="evidence" value="ECO:0007669"/>
    <property type="project" value="TreeGrafter"/>
</dbReference>
<dbReference type="Gene3D" id="1.10.10.10">
    <property type="entry name" value="Winged helix-like DNA-binding domain superfamily/Winged helix DNA-binding domain"/>
    <property type="match status" value="1"/>
</dbReference>
<dbReference type="Pfam" id="PF09107">
    <property type="entry name" value="WHD_3rd_SelB"/>
    <property type="match status" value="1"/>
</dbReference>
<dbReference type="GO" id="GO:0003746">
    <property type="term" value="F:translation elongation factor activity"/>
    <property type="evidence" value="ECO:0007669"/>
    <property type="project" value="UniProtKB-KW"/>
</dbReference>
<evidence type="ECO:0000313" key="6">
    <source>
        <dbReference type="EMBL" id="APT88609.1"/>
    </source>
</evidence>
<evidence type="ECO:0000313" key="7">
    <source>
        <dbReference type="Proteomes" id="UP000185434"/>
    </source>
</evidence>
<dbReference type="Gene3D" id="3.40.50.300">
    <property type="entry name" value="P-loop containing nucleotide triphosphate hydrolases"/>
    <property type="match status" value="1"/>
</dbReference>
<dbReference type="SUPFAM" id="SSF52540">
    <property type="entry name" value="P-loop containing nucleoside triphosphate hydrolases"/>
    <property type="match status" value="1"/>
</dbReference>
<sequence length="589" mass="62477">MYVVATAGHVDHGKSTLVQALTGMQPDRWEEERRRGLTIDLGFVWATLPSGRDVAFVDVPGHERFLANMLSGLAPVDVVVFVVAADEGWQQQSTDHLDACAALGVRHGLVVLTRADRADAAQIAATTAQVRERLAPTGLSDAPLVTVSAVTGEGLDEMRATLDEVLAGLPATDAQARVRVWLDRSFTIKGAGTVVTGTLSAGTLSEGDRLTLAARDGAREVAVRGLQSEEIQEGRVGPTNRVAVNLRGEDADSIHRGDALLTPNAWWLTDTVDVGVVTGEGLSDAPREVAAHIGTAELNAGLRRLDDAHARLTLPRRLPLTRGDRFVLRAPGDHAVLAGVEVLDVDPPELAGRGASRRRAVELPGLNLAAEVARRGAVRAATLATMGWRVPEEAPAGVERRDGWLIDSASLKRWAEELGEAVAGADRMNPGVARKAAVDLLGLPDGGLLDAAVAAAGLTVRDGRVVDPARKVDLGAAEESVAQIEEWLGEEPFRAPEADELADLRLGARELAAAEKAGRIIRIGPDRSVVLLPDAPARAVEALAGLPAPFTLSQARKALETTRRIAVPLLEQMDTLGLTRREGNARRLR</sequence>
<dbReference type="InterPro" id="IPR057335">
    <property type="entry name" value="Beta-barrel_SelB"/>
</dbReference>
<reference evidence="6 7" key="1">
    <citation type="submission" date="2014-08" db="EMBL/GenBank/DDBJ databases">
        <title>Complete genome sequence of Corynebacterium frankenforstense ST18(T) (=DSM 45800(T)), isolated from raw cow milk.</title>
        <authorList>
            <person name="Ruckert C."/>
            <person name="Albersmeier A."/>
            <person name="Winkler A."/>
            <person name="Lipski A."/>
            <person name="Kalinowski J."/>
        </authorList>
    </citation>
    <scope>NUCLEOTIDE SEQUENCE [LARGE SCALE GENOMIC DNA]</scope>
    <source>
        <strain evidence="6 7">ST18</strain>
    </source>
</reference>
<dbReference type="EMBL" id="CP009247">
    <property type="protein sequence ID" value="APT88609.1"/>
    <property type="molecule type" value="Genomic_DNA"/>
</dbReference>
<name>A0A1L7CS10_9CORY</name>
<dbReference type="STRING" id="1437875.CFRA_04260"/>
<evidence type="ECO:0000256" key="4">
    <source>
        <dbReference type="ARBA" id="ARBA00023134"/>
    </source>
</evidence>
<keyword evidence="4" id="KW-0547">Nucleotide-binding</keyword>
<dbReference type="GO" id="GO:0003723">
    <property type="term" value="F:RNA binding"/>
    <property type="evidence" value="ECO:0007669"/>
    <property type="project" value="InterPro"/>
</dbReference>
<keyword evidence="3" id="KW-0648">Protein biosynthesis</keyword>
<keyword evidence="2" id="KW-0963">Cytoplasm</keyword>
<keyword evidence="6" id="KW-0251">Elongation factor</keyword>
<dbReference type="InterPro" id="IPR000795">
    <property type="entry name" value="T_Tr_GTP-bd_dom"/>
</dbReference>
<comment type="subcellular location">
    <subcellularLocation>
        <location evidence="1">Cytoplasm</location>
    </subcellularLocation>
</comment>
<dbReference type="GO" id="GO:0001514">
    <property type="term" value="P:selenocysteine incorporation"/>
    <property type="evidence" value="ECO:0007669"/>
    <property type="project" value="InterPro"/>
</dbReference>
<evidence type="ECO:0000256" key="2">
    <source>
        <dbReference type="ARBA" id="ARBA00022490"/>
    </source>
</evidence>
<dbReference type="Gene3D" id="2.40.30.10">
    <property type="entry name" value="Translation factors"/>
    <property type="match status" value="1"/>
</dbReference>
<dbReference type="AlphaFoldDB" id="A0A1L7CS10"/>
<dbReference type="InterPro" id="IPR036390">
    <property type="entry name" value="WH_DNA-bd_sf"/>
</dbReference>
<organism evidence="6 7">
    <name type="scientific">Corynebacterium frankenforstense DSM 45800</name>
    <dbReference type="NCBI Taxonomy" id="1437875"/>
    <lineage>
        <taxon>Bacteria</taxon>
        <taxon>Bacillati</taxon>
        <taxon>Actinomycetota</taxon>
        <taxon>Actinomycetes</taxon>
        <taxon>Mycobacteriales</taxon>
        <taxon>Corynebacteriaceae</taxon>
        <taxon>Corynebacterium</taxon>
    </lineage>
</organism>
<dbReference type="SUPFAM" id="SSF50447">
    <property type="entry name" value="Translation proteins"/>
    <property type="match status" value="1"/>
</dbReference>
<dbReference type="OrthoDB" id="9803139at2"/>
<dbReference type="InterPro" id="IPR004535">
    <property type="entry name" value="Transl_elong_SelB"/>
</dbReference>
<dbReference type="Pfam" id="PF25461">
    <property type="entry name" value="Beta-barrel_SelB"/>
    <property type="match status" value="1"/>
</dbReference>
<feature type="domain" description="Tr-type G" evidence="5">
    <location>
        <begin position="1"/>
        <end position="171"/>
    </location>
</feature>
<accession>A0A1L7CS10</accession>
<dbReference type="InterPro" id="IPR015191">
    <property type="entry name" value="SelB_WHD4"/>
</dbReference>
<dbReference type="PANTHER" id="PTHR43721">
    <property type="entry name" value="ELONGATION FACTOR TU-RELATED"/>
    <property type="match status" value="1"/>
</dbReference>
<gene>
    <name evidence="6" type="ORF">CFRA_04260</name>
</gene>
<dbReference type="PROSITE" id="PS51722">
    <property type="entry name" value="G_TR_2"/>
    <property type="match status" value="1"/>
</dbReference>
<proteinExistence type="predicted"/>
<dbReference type="GO" id="GO:0003924">
    <property type="term" value="F:GTPase activity"/>
    <property type="evidence" value="ECO:0007669"/>
    <property type="project" value="InterPro"/>
</dbReference>
<dbReference type="InterPro" id="IPR050055">
    <property type="entry name" value="EF-Tu_GTPase"/>
</dbReference>
<dbReference type="PANTHER" id="PTHR43721:SF22">
    <property type="entry name" value="ELONGATION FACTOR TU, MITOCHONDRIAL"/>
    <property type="match status" value="1"/>
</dbReference>
<dbReference type="KEGG" id="cfk:CFRA_04260"/>
<keyword evidence="7" id="KW-1185">Reference proteome</keyword>
<keyword evidence="4" id="KW-0342">GTP-binding</keyword>
<dbReference type="GO" id="GO:0005525">
    <property type="term" value="F:GTP binding"/>
    <property type="evidence" value="ECO:0007669"/>
    <property type="project" value="UniProtKB-KW"/>
</dbReference>
<protein>
    <submittedName>
        <fullName evidence="6">Translation elongation factor</fullName>
    </submittedName>
</protein>
<evidence type="ECO:0000256" key="3">
    <source>
        <dbReference type="ARBA" id="ARBA00022917"/>
    </source>
</evidence>
<dbReference type="InterPro" id="IPR027417">
    <property type="entry name" value="P-loop_NTPase"/>
</dbReference>
<evidence type="ECO:0000259" key="5">
    <source>
        <dbReference type="PROSITE" id="PS51722"/>
    </source>
</evidence>
<dbReference type="SUPFAM" id="SSF46785">
    <property type="entry name" value="Winged helix' DNA-binding domain"/>
    <property type="match status" value="1"/>
</dbReference>
<dbReference type="Pfam" id="PF00009">
    <property type="entry name" value="GTP_EFTU"/>
    <property type="match status" value="1"/>
</dbReference>
<dbReference type="RefSeq" id="WP_075663597.1">
    <property type="nucleotide sequence ID" value="NZ_CP009247.1"/>
</dbReference>
<dbReference type="NCBIfam" id="TIGR00475">
    <property type="entry name" value="selB"/>
    <property type="match status" value="1"/>
</dbReference>
<dbReference type="Proteomes" id="UP000185434">
    <property type="component" value="Chromosome"/>
</dbReference>